<dbReference type="OrthoDB" id="5241249at2"/>
<evidence type="ECO:0000256" key="4">
    <source>
        <dbReference type="SAM" id="MobiDB-lite"/>
    </source>
</evidence>
<sequence length="567" mass="61970">MTPCEHQEDAGWQPSVTSQPPNESSGKQVETERMLLDAVMSVASGGTLAAVLERIVQRAVDLVEARYGALGVIGPDRTLVEFHHVGIADDLRDRIGDLPTGKGILGLLIDEPRPIRLHRLSDHPVSSGFPPNHPPMASFLGVPIRIRDEVYGNLYLTEKKDGAEFTARDEEVVIALAGAAGIAIQNARLYAETSRRGRWLAASSDVTTRLLDGGEWFESLDLIVERAGAVGESDVAMLALPKDSGAELVVQAAYGRVARTLVGATLPVAGTWMDTVVSRGEASLRHGDLAEVGWPERDRPSPVENGSVLAVPFTMERQTVGLLLLCRAEGRTPYEPADLDMAGNFAEKAGLALHYVRAQDELRRLAVLEDRDRIARDLHDQVIQRMFAIGLGLQGVARRSTRPDVIERIQRYVEDLDATIREVRKAIFSLQEVGGPPTLRRHLLDITSELAVPLGYEPRVTMDGPLDTVVPESLYSDLQSALREALTNVARHARATAVDVRVVVDVPRRRLELHVEDNGIGIPRDLARRSGLANLVDRAEKLAGSCLLEPMPGGGTHLLWWVPVLRD</sequence>
<dbReference type="GO" id="GO:0046983">
    <property type="term" value="F:protein dimerization activity"/>
    <property type="evidence" value="ECO:0007669"/>
    <property type="project" value="InterPro"/>
</dbReference>
<organism evidence="6 7">
    <name type="scientific">Actinopolymorpha singaporensis</name>
    <dbReference type="NCBI Taxonomy" id="117157"/>
    <lineage>
        <taxon>Bacteria</taxon>
        <taxon>Bacillati</taxon>
        <taxon>Actinomycetota</taxon>
        <taxon>Actinomycetes</taxon>
        <taxon>Propionibacteriales</taxon>
        <taxon>Actinopolymorphaceae</taxon>
        <taxon>Actinopolymorpha</taxon>
    </lineage>
</organism>
<feature type="domain" description="GAF" evidence="5">
    <location>
        <begin position="218"/>
        <end position="363"/>
    </location>
</feature>
<keyword evidence="1" id="KW-0808">Transferase</keyword>
<dbReference type="SUPFAM" id="SSF55874">
    <property type="entry name" value="ATPase domain of HSP90 chaperone/DNA topoisomerase II/histidine kinase"/>
    <property type="match status" value="1"/>
</dbReference>
<dbReference type="Pfam" id="PF02518">
    <property type="entry name" value="HATPase_c"/>
    <property type="match status" value="1"/>
</dbReference>
<feature type="region of interest" description="Disordered" evidence="4">
    <location>
        <begin position="1"/>
        <end position="29"/>
    </location>
</feature>
<dbReference type="Gene3D" id="3.30.450.40">
    <property type="match status" value="2"/>
</dbReference>
<feature type="domain" description="GAF" evidence="5">
    <location>
        <begin position="47"/>
        <end position="194"/>
    </location>
</feature>
<dbReference type="InterPro" id="IPR029016">
    <property type="entry name" value="GAF-like_dom_sf"/>
</dbReference>
<dbReference type="InterPro" id="IPR011712">
    <property type="entry name" value="Sig_transdc_His_kin_sub3_dim/P"/>
</dbReference>
<keyword evidence="3" id="KW-0902">Two-component regulatory system</keyword>
<dbReference type="InterPro" id="IPR003594">
    <property type="entry name" value="HATPase_dom"/>
</dbReference>
<evidence type="ECO:0000256" key="2">
    <source>
        <dbReference type="ARBA" id="ARBA00022777"/>
    </source>
</evidence>
<dbReference type="Pfam" id="PF13185">
    <property type="entry name" value="GAF_2"/>
    <property type="match status" value="2"/>
</dbReference>
<name>A0A1H1TTQ1_9ACTN</name>
<dbReference type="Proteomes" id="UP000198983">
    <property type="component" value="Chromosome I"/>
</dbReference>
<dbReference type="InterPro" id="IPR003018">
    <property type="entry name" value="GAF"/>
</dbReference>
<gene>
    <name evidence="6" type="ORF">SAMN04489717_3335</name>
</gene>
<dbReference type="AlphaFoldDB" id="A0A1H1TTQ1"/>
<evidence type="ECO:0000256" key="1">
    <source>
        <dbReference type="ARBA" id="ARBA00022679"/>
    </source>
</evidence>
<evidence type="ECO:0000313" key="7">
    <source>
        <dbReference type="Proteomes" id="UP000198983"/>
    </source>
</evidence>
<dbReference type="InterPro" id="IPR036890">
    <property type="entry name" value="HATPase_C_sf"/>
</dbReference>
<dbReference type="GO" id="GO:0016020">
    <property type="term" value="C:membrane"/>
    <property type="evidence" value="ECO:0007669"/>
    <property type="project" value="InterPro"/>
</dbReference>
<dbReference type="CDD" id="cd16917">
    <property type="entry name" value="HATPase_UhpB-NarQ-NarX-like"/>
    <property type="match status" value="1"/>
</dbReference>
<keyword evidence="7" id="KW-1185">Reference proteome</keyword>
<dbReference type="SUPFAM" id="SSF55781">
    <property type="entry name" value="GAF domain-like"/>
    <property type="match status" value="2"/>
</dbReference>
<dbReference type="EMBL" id="LT629732">
    <property type="protein sequence ID" value="SDS63582.1"/>
    <property type="molecule type" value="Genomic_DNA"/>
</dbReference>
<feature type="compositionally biased region" description="Polar residues" evidence="4">
    <location>
        <begin position="14"/>
        <end position="28"/>
    </location>
</feature>
<dbReference type="PANTHER" id="PTHR24421:SF56">
    <property type="entry name" value="OXYGEN SENSOR HISTIDINE KINASE RESPONSE REGULATOR DOST"/>
    <property type="match status" value="1"/>
</dbReference>
<dbReference type="GO" id="GO:0000155">
    <property type="term" value="F:phosphorelay sensor kinase activity"/>
    <property type="evidence" value="ECO:0007669"/>
    <property type="project" value="InterPro"/>
</dbReference>
<dbReference type="Pfam" id="PF07730">
    <property type="entry name" value="HisKA_3"/>
    <property type="match status" value="1"/>
</dbReference>
<reference evidence="6 7" key="1">
    <citation type="submission" date="2016-10" db="EMBL/GenBank/DDBJ databases">
        <authorList>
            <person name="de Groot N.N."/>
        </authorList>
    </citation>
    <scope>NUCLEOTIDE SEQUENCE [LARGE SCALE GENOMIC DNA]</scope>
    <source>
        <strain evidence="6 7">DSM 22024</strain>
    </source>
</reference>
<dbReference type="PANTHER" id="PTHR24421">
    <property type="entry name" value="NITRATE/NITRITE SENSOR PROTEIN NARX-RELATED"/>
    <property type="match status" value="1"/>
</dbReference>
<proteinExistence type="predicted"/>
<dbReference type="SMART" id="SM00065">
    <property type="entry name" value="GAF"/>
    <property type="match status" value="2"/>
</dbReference>
<keyword evidence="2" id="KW-0418">Kinase</keyword>
<dbReference type="InterPro" id="IPR050482">
    <property type="entry name" value="Sensor_HK_TwoCompSys"/>
</dbReference>
<accession>A0A1H1TTQ1</accession>
<evidence type="ECO:0000259" key="5">
    <source>
        <dbReference type="SMART" id="SM00065"/>
    </source>
</evidence>
<dbReference type="Gene3D" id="1.20.5.1930">
    <property type="match status" value="1"/>
</dbReference>
<protein>
    <submittedName>
        <fullName evidence="6">GAF domain-containing protein</fullName>
    </submittedName>
</protein>
<evidence type="ECO:0000313" key="6">
    <source>
        <dbReference type="EMBL" id="SDS63582.1"/>
    </source>
</evidence>
<dbReference type="Gene3D" id="3.30.565.10">
    <property type="entry name" value="Histidine kinase-like ATPase, C-terminal domain"/>
    <property type="match status" value="1"/>
</dbReference>
<evidence type="ECO:0000256" key="3">
    <source>
        <dbReference type="ARBA" id="ARBA00023012"/>
    </source>
</evidence>
<dbReference type="STRING" id="117157.SAMN04489717_3335"/>